<dbReference type="Proteomes" id="UP000320386">
    <property type="component" value="Chromosome"/>
</dbReference>
<evidence type="ECO:0000313" key="1">
    <source>
        <dbReference type="EMBL" id="QDU70461.1"/>
    </source>
</evidence>
<accession>A0A518BU07</accession>
<reference evidence="1 2" key="1">
    <citation type="submission" date="2019-02" db="EMBL/GenBank/DDBJ databases">
        <title>Deep-cultivation of Planctomycetes and their phenomic and genomic characterization uncovers novel biology.</title>
        <authorList>
            <person name="Wiegand S."/>
            <person name="Jogler M."/>
            <person name="Boedeker C."/>
            <person name="Pinto D."/>
            <person name="Vollmers J."/>
            <person name="Rivas-Marin E."/>
            <person name="Kohn T."/>
            <person name="Peeters S.H."/>
            <person name="Heuer A."/>
            <person name="Rast P."/>
            <person name="Oberbeckmann S."/>
            <person name="Bunk B."/>
            <person name="Jeske O."/>
            <person name="Meyerdierks A."/>
            <person name="Storesund J.E."/>
            <person name="Kallscheuer N."/>
            <person name="Luecker S."/>
            <person name="Lage O.M."/>
            <person name="Pohl T."/>
            <person name="Merkel B.J."/>
            <person name="Hornburger P."/>
            <person name="Mueller R.-W."/>
            <person name="Bruemmer F."/>
            <person name="Labrenz M."/>
            <person name="Spormann A.M."/>
            <person name="Op den Camp H."/>
            <person name="Overmann J."/>
            <person name="Amann R."/>
            <person name="Jetten M.S.M."/>
            <person name="Mascher T."/>
            <person name="Medema M.H."/>
            <person name="Devos D.P."/>
            <person name="Kaster A.-K."/>
            <person name="Ovreas L."/>
            <person name="Rohde M."/>
            <person name="Galperin M.Y."/>
            <person name="Jogler C."/>
        </authorList>
    </citation>
    <scope>NUCLEOTIDE SEQUENCE [LARGE SCALE GENOMIC DNA]</scope>
    <source>
        <strain evidence="1 2">Pan265</strain>
    </source>
</reference>
<name>A0A518BU07_9BACT</name>
<gene>
    <name evidence="1" type="ORF">Pan265_02890</name>
</gene>
<sequence>MLPLLLMAAFLPVSQTRAEPVERPIQGLWVWHSEWYVDDDYRAEMLAFARQHGYNLLMVQVHLDESSGKPELAYPDAFRRLIIEASALGVSVEALDGDKDMAMRRNWPRTFAILDLILDFNASLPEGSRLAGVHYDIEPYIKPAWRESQASRDQIMLDLLAYYDQARARIEASQQNLTLAADIPFWYDSKIELGDSCIITYRGETKNLHQHIQDICDYIGIMSYRRRAVGQNSVVSVIENELVYAEEIGKFVLASLETIELADTPQITFHGMGSEAFWTTHHEVVRRLKDRPGFGGMLSHSYRGMRDLHGKRPFVPRH</sequence>
<keyword evidence="2" id="KW-1185">Reference proteome</keyword>
<evidence type="ECO:0000313" key="2">
    <source>
        <dbReference type="Proteomes" id="UP000320386"/>
    </source>
</evidence>
<dbReference type="AlphaFoldDB" id="A0A518BU07"/>
<proteinExistence type="predicted"/>
<protein>
    <recommendedName>
        <fullName evidence="3">Glycosyl hydrolase-like 10 domain-containing protein</fullName>
    </recommendedName>
</protein>
<organism evidence="1 2">
    <name type="scientific">Mucisphaera calidilacus</name>
    <dbReference type="NCBI Taxonomy" id="2527982"/>
    <lineage>
        <taxon>Bacteria</taxon>
        <taxon>Pseudomonadati</taxon>
        <taxon>Planctomycetota</taxon>
        <taxon>Phycisphaerae</taxon>
        <taxon>Phycisphaerales</taxon>
        <taxon>Phycisphaeraceae</taxon>
        <taxon>Mucisphaera</taxon>
    </lineage>
</organism>
<dbReference type="KEGG" id="mcad:Pan265_02890"/>
<evidence type="ECO:0008006" key="3">
    <source>
        <dbReference type="Google" id="ProtNLM"/>
    </source>
</evidence>
<dbReference type="EMBL" id="CP036280">
    <property type="protein sequence ID" value="QDU70461.1"/>
    <property type="molecule type" value="Genomic_DNA"/>
</dbReference>